<dbReference type="AlphaFoldDB" id="A0A5E7KCI7"/>
<sequence>MKHRIMGVVKGDDSAVFEQALSIPTSNLKVIMGWSTEEDLLYDYKLTEQQITDIEQACAVKLPRHLDLYLSTEDQ</sequence>
<dbReference type="RefSeq" id="WP_056783366.1">
    <property type="nucleotide sequence ID" value="NZ_CABVIC010000002.1"/>
</dbReference>
<name>A0A5E7KCI7_PSEFL</name>
<gene>
    <name evidence="1" type="ORF">PS847_02442</name>
</gene>
<reference evidence="1 2" key="1">
    <citation type="submission" date="2019-09" db="EMBL/GenBank/DDBJ databases">
        <authorList>
            <person name="Chandra G."/>
            <person name="Truman W A."/>
        </authorList>
    </citation>
    <scope>NUCLEOTIDE SEQUENCE [LARGE SCALE GENOMIC DNA]</scope>
    <source>
        <strain evidence="1">PS847</strain>
    </source>
</reference>
<evidence type="ECO:0000313" key="2">
    <source>
        <dbReference type="Proteomes" id="UP000326067"/>
    </source>
</evidence>
<dbReference type="EMBL" id="CABVIC010000002">
    <property type="protein sequence ID" value="VVO93533.1"/>
    <property type="molecule type" value="Genomic_DNA"/>
</dbReference>
<dbReference type="Proteomes" id="UP000326067">
    <property type="component" value="Unassembled WGS sequence"/>
</dbReference>
<dbReference type="GeneID" id="75192276"/>
<organism evidence="1 2">
    <name type="scientific">Pseudomonas fluorescens</name>
    <dbReference type="NCBI Taxonomy" id="294"/>
    <lineage>
        <taxon>Bacteria</taxon>
        <taxon>Pseudomonadati</taxon>
        <taxon>Pseudomonadota</taxon>
        <taxon>Gammaproteobacteria</taxon>
        <taxon>Pseudomonadales</taxon>
        <taxon>Pseudomonadaceae</taxon>
        <taxon>Pseudomonas</taxon>
    </lineage>
</organism>
<protein>
    <submittedName>
        <fullName evidence="1">Uncharacterized protein</fullName>
    </submittedName>
</protein>
<proteinExistence type="predicted"/>
<evidence type="ECO:0000313" key="1">
    <source>
        <dbReference type="EMBL" id="VVO93533.1"/>
    </source>
</evidence>
<accession>A0A5E7KCI7</accession>